<dbReference type="Gene3D" id="3.20.20.150">
    <property type="entry name" value="Divalent-metal-dependent TIM barrel enzymes"/>
    <property type="match status" value="1"/>
</dbReference>
<dbReference type="InterPro" id="IPR036237">
    <property type="entry name" value="Xyl_isomerase-like_sf"/>
</dbReference>
<reference evidence="2" key="1">
    <citation type="submission" date="2014-05" db="EMBL/GenBank/DDBJ databases">
        <title>The transcriptome of the halophilic microalga Tetraselmis sp. GSL018 isolated from the Great Salt Lake, Utah.</title>
        <authorList>
            <person name="Jinkerson R.E."/>
            <person name="D'Adamo S."/>
            <person name="Posewitz M.C."/>
        </authorList>
    </citation>
    <scope>NUCLEOTIDE SEQUENCE</scope>
    <source>
        <strain evidence="2">GSL018</strain>
    </source>
</reference>
<dbReference type="InterPro" id="IPR050312">
    <property type="entry name" value="IolE/XylAMocC-like"/>
</dbReference>
<accession>A0A061QMS3</accession>
<organism evidence="2">
    <name type="scientific">Tetraselmis sp. GSL018</name>
    <dbReference type="NCBI Taxonomy" id="582737"/>
    <lineage>
        <taxon>Eukaryota</taxon>
        <taxon>Viridiplantae</taxon>
        <taxon>Chlorophyta</taxon>
        <taxon>core chlorophytes</taxon>
        <taxon>Chlorodendrophyceae</taxon>
        <taxon>Chlorodendrales</taxon>
        <taxon>Chlorodendraceae</taxon>
        <taxon>Tetraselmis</taxon>
    </lineage>
</organism>
<evidence type="ECO:0000313" key="2">
    <source>
        <dbReference type="EMBL" id="JAC59714.1"/>
    </source>
</evidence>
<dbReference type="InterPro" id="IPR013022">
    <property type="entry name" value="Xyl_isomerase-like_TIM-brl"/>
</dbReference>
<gene>
    <name evidence="3" type="ORF">TSPGSL018_18225</name>
    <name evidence="2" type="ORF">TSPGSL018_30778</name>
</gene>
<dbReference type="SUPFAM" id="SSF51658">
    <property type="entry name" value="Xylose isomerase-like"/>
    <property type="match status" value="1"/>
</dbReference>
<feature type="domain" description="Xylose isomerase-like TIM barrel" evidence="1">
    <location>
        <begin position="83"/>
        <end position="309"/>
    </location>
</feature>
<dbReference type="Pfam" id="PF01261">
    <property type="entry name" value="AP_endonuc_2"/>
    <property type="match status" value="1"/>
</dbReference>
<dbReference type="EMBL" id="GBEZ01027620">
    <property type="protein sequence ID" value="JAC59714.1"/>
    <property type="molecule type" value="Transcribed_RNA"/>
</dbReference>
<dbReference type="PANTHER" id="PTHR12110:SF41">
    <property type="entry name" value="INOSOSE DEHYDRATASE"/>
    <property type="match status" value="1"/>
</dbReference>
<sequence>MLQFKLSRPTKAADLLVFCRESSFACLPTKVACGGRRGTASSGCKNSYPLRAQASDRSNAIGAHSMVWVGGWSEEEMRLAIDGAKSIGYDLVEVATLNPRQFLEAADRTRRAFQEADLQIANSLGLPPDCDVNSEDRESVRRGTEILLDAVKVADAMGSRYVGGILYGSLQKYGRPTSTEARANAVRAVREAAGAAADRGITLGMEVVNRYESNLVNTAAQAMDFISDVGADNVVVHLDTYHMNIEEMSTAAAVRTCGDRLGYVHIGESHRGYLGTGSVDFKGLFEALVQADYRGPITFESFSTRVLHPDLSNTLAIWRDMWEDSDDLAAHAKAFIDAHLAAARNAHRA</sequence>
<evidence type="ECO:0000259" key="1">
    <source>
        <dbReference type="Pfam" id="PF01261"/>
    </source>
</evidence>
<proteinExistence type="predicted"/>
<dbReference type="EMBL" id="GBEZ01008303">
    <property type="protein sequence ID" value="JAC77231.1"/>
    <property type="molecule type" value="Transcribed_RNA"/>
</dbReference>
<dbReference type="PANTHER" id="PTHR12110">
    <property type="entry name" value="HYDROXYPYRUVATE ISOMERASE"/>
    <property type="match status" value="1"/>
</dbReference>
<name>A0A061QMS3_9CHLO</name>
<dbReference type="AlphaFoldDB" id="A0A061QMS3"/>
<protein>
    <submittedName>
        <fullName evidence="2">Epimerase</fullName>
    </submittedName>
</protein>
<evidence type="ECO:0000313" key="3">
    <source>
        <dbReference type="EMBL" id="JAC77231.1"/>
    </source>
</evidence>